<keyword evidence="1" id="KW-1133">Transmembrane helix</keyword>
<evidence type="ECO:0000256" key="1">
    <source>
        <dbReference type="SAM" id="Phobius"/>
    </source>
</evidence>
<dbReference type="Pfam" id="PF07811">
    <property type="entry name" value="TadE"/>
    <property type="match status" value="1"/>
</dbReference>
<dbReference type="EMBL" id="CP121196">
    <property type="protein sequence ID" value="XBH17569.1"/>
    <property type="molecule type" value="Genomic_DNA"/>
</dbReference>
<organism evidence="3">
    <name type="scientific">Telmatobacter sp. DSM 110680</name>
    <dbReference type="NCBI Taxonomy" id="3036704"/>
    <lineage>
        <taxon>Bacteria</taxon>
        <taxon>Pseudomonadati</taxon>
        <taxon>Acidobacteriota</taxon>
        <taxon>Terriglobia</taxon>
        <taxon>Terriglobales</taxon>
        <taxon>Acidobacteriaceae</taxon>
        <taxon>Telmatobacter</taxon>
    </lineage>
</organism>
<dbReference type="RefSeq" id="WP_348262793.1">
    <property type="nucleotide sequence ID" value="NZ_CP121196.1"/>
</dbReference>
<dbReference type="InterPro" id="IPR012495">
    <property type="entry name" value="TadE-like_dom"/>
</dbReference>
<keyword evidence="1" id="KW-0472">Membrane</keyword>
<feature type="domain" description="TadE-like" evidence="2">
    <location>
        <begin position="10"/>
        <end position="51"/>
    </location>
</feature>
<keyword evidence="1" id="KW-0812">Transmembrane</keyword>
<accession>A0AAU7DI98</accession>
<sequence>MKLRFSDSSGSALVEVALAAPLFLLLLTGAFELGRVAHFAIEVQNAARAGASYGSTNSGNSAATNSIIQEAKNDAPDLGSLAVTPGTGCVCEALATGSTPTYSPSSGTVACTDPTIVACSGTSGTTTYRVVSYVTVSTQATINPIFNVTSLPGSYTIHGYSEMRVLPN</sequence>
<dbReference type="AlphaFoldDB" id="A0AAU7DI98"/>
<name>A0AAU7DI98_9BACT</name>
<gene>
    <name evidence="3" type="ORF">P8935_23755</name>
</gene>
<protein>
    <submittedName>
        <fullName evidence="3">TadE/TadG family type IV pilus assembly protein</fullName>
    </submittedName>
</protein>
<reference evidence="3" key="1">
    <citation type="submission" date="2023-03" db="EMBL/GenBank/DDBJ databases">
        <title>Edaphobacter sp.</title>
        <authorList>
            <person name="Huber K.J."/>
            <person name="Papendorf J."/>
            <person name="Pilke C."/>
            <person name="Bunk B."/>
            <person name="Sproeer C."/>
            <person name="Pester M."/>
        </authorList>
    </citation>
    <scope>NUCLEOTIDE SEQUENCE</scope>
    <source>
        <strain evidence="3">DSM 110680</strain>
    </source>
</reference>
<evidence type="ECO:0000313" key="3">
    <source>
        <dbReference type="EMBL" id="XBH17569.1"/>
    </source>
</evidence>
<evidence type="ECO:0000259" key="2">
    <source>
        <dbReference type="Pfam" id="PF07811"/>
    </source>
</evidence>
<feature type="transmembrane region" description="Helical" evidence="1">
    <location>
        <begin position="12"/>
        <end position="31"/>
    </location>
</feature>
<proteinExistence type="predicted"/>